<evidence type="ECO:0000313" key="1">
    <source>
        <dbReference type="EMBL" id="KAF2265938.1"/>
    </source>
</evidence>
<keyword evidence="2" id="KW-1185">Reference proteome</keyword>
<dbReference type="AlphaFoldDB" id="A0A9P4KDZ6"/>
<evidence type="ECO:0000313" key="2">
    <source>
        <dbReference type="Proteomes" id="UP000800093"/>
    </source>
</evidence>
<reference evidence="2" key="1">
    <citation type="journal article" date="2020" name="Stud. Mycol.">
        <title>101 Dothideomycetes genomes: A test case for predicting lifestyles and emergence of pathogens.</title>
        <authorList>
            <person name="Haridas S."/>
            <person name="Albert R."/>
            <person name="Binder M."/>
            <person name="Bloem J."/>
            <person name="LaButti K."/>
            <person name="Salamov A."/>
            <person name="Andreopoulos B."/>
            <person name="Baker S."/>
            <person name="Barry K."/>
            <person name="Bills G."/>
            <person name="Bluhm B."/>
            <person name="Cannon C."/>
            <person name="Castanera R."/>
            <person name="Culley D."/>
            <person name="Daum C."/>
            <person name="Ezra D."/>
            <person name="Gonzalez J."/>
            <person name="Henrissat B."/>
            <person name="Kuo A."/>
            <person name="Liang C."/>
            <person name="Lipzen A."/>
            <person name="Lutzoni F."/>
            <person name="Magnuson J."/>
            <person name="Mondo S."/>
            <person name="Nolan M."/>
            <person name="Ohm R."/>
            <person name="Pangilinan J."/>
            <person name="Park H.-J."/>
            <person name="Ramirez L."/>
            <person name="Alfaro M."/>
            <person name="Sun H."/>
            <person name="Tritt A."/>
            <person name="Yoshinaga Y."/>
            <person name="Zwiers L.-H."/>
            <person name="Turgeon B."/>
            <person name="Goodwin S."/>
            <person name="Spatafora J."/>
            <person name="Crous P."/>
            <person name="Grigoriev I."/>
        </authorList>
    </citation>
    <scope>NUCLEOTIDE SEQUENCE [LARGE SCALE GENOMIC DNA]</scope>
    <source>
        <strain evidence="2">CBS 304.66</strain>
    </source>
</reference>
<gene>
    <name evidence="1" type="ORF">CC78DRAFT_168772</name>
</gene>
<name>A0A9P4KDZ6_9PLEO</name>
<accession>A0A9P4KDZ6</accession>
<proteinExistence type="predicted"/>
<dbReference type="EMBL" id="ML986602">
    <property type="protein sequence ID" value="KAF2265938.1"/>
    <property type="molecule type" value="Genomic_DNA"/>
</dbReference>
<comment type="caution">
    <text evidence="1">The sequence shown here is derived from an EMBL/GenBank/DDBJ whole genome shotgun (WGS) entry which is preliminary data.</text>
</comment>
<dbReference type="Proteomes" id="UP000800093">
    <property type="component" value="Unassembled WGS sequence"/>
</dbReference>
<organism evidence="1 2">
    <name type="scientific">Lojkania enalia</name>
    <dbReference type="NCBI Taxonomy" id="147567"/>
    <lineage>
        <taxon>Eukaryota</taxon>
        <taxon>Fungi</taxon>
        <taxon>Dikarya</taxon>
        <taxon>Ascomycota</taxon>
        <taxon>Pezizomycotina</taxon>
        <taxon>Dothideomycetes</taxon>
        <taxon>Pleosporomycetidae</taxon>
        <taxon>Pleosporales</taxon>
        <taxon>Pleosporales incertae sedis</taxon>
        <taxon>Lojkania</taxon>
    </lineage>
</organism>
<sequence length="122" mass="13653">MGQSWPGLDGLRRRWLVISQCPVLSCPTDALPVLLPRFFPRAAAACHPETEPPQTAQSIFIPTTQVRLAPLQQPRCVFLQFQLIHAPPLWCPHSTCCDALLAHEMKSYILIQTGRLLGMARL</sequence>
<protein>
    <submittedName>
        <fullName evidence="1">Uncharacterized protein</fullName>
    </submittedName>
</protein>